<feature type="domain" description="Plasmid replication protein C C-terminal" evidence="3">
    <location>
        <begin position="342"/>
        <end position="445"/>
    </location>
</feature>
<organism evidence="4">
    <name type="scientific">marine sediment metagenome</name>
    <dbReference type="NCBI Taxonomy" id="412755"/>
    <lineage>
        <taxon>unclassified sequences</taxon>
        <taxon>metagenomes</taxon>
        <taxon>ecological metagenomes</taxon>
    </lineage>
</organism>
<dbReference type="InterPro" id="IPR047611">
    <property type="entry name" value="RepABC_RepC"/>
</dbReference>
<name>A0A0F9UNY3_9ZZZZ</name>
<evidence type="ECO:0000256" key="1">
    <source>
        <dbReference type="SAM" id="MobiDB-lite"/>
    </source>
</evidence>
<evidence type="ECO:0000259" key="3">
    <source>
        <dbReference type="Pfam" id="PF11800"/>
    </source>
</evidence>
<dbReference type="Pfam" id="PF03428">
    <property type="entry name" value="RP-C"/>
    <property type="match status" value="1"/>
</dbReference>
<dbReference type="InterPro" id="IPR005090">
    <property type="entry name" value="RepC_N"/>
</dbReference>
<evidence type="ECO:0000259" key="2">
    <source>
        <dbReference type="Pfam" id="PF03428"/>
    </source>
</evidence>
<protein>
    <submittedName>
        <fullName evidence="4">Uncharacterized protein</fullName>
    </submittedName>
</protein>
<reference evidence="4" key="1">
    <citation type="journal article" date="2015" name="Nature">
        <title>Complex archaea that bridge the gap between prokaryotes and eukaryotes.</title>
        <authorList>
            <person name="Spang A."/>
            <person name="Saw J.H."/>
            <person name="Jorgensen S.L."/>
            <person name="Zaremba-Niedzwiedzka K."/>
            <person name="Martijn J."/>
            <person name="Lind A.E."/>
            <person name="van Eijk R."/>
            <person name="Schleper C."/>
            <person name="Guy L."/>
            <person name="Ettema T.J."/>
        </authorList>
    </citation>
    <scope>NUCLEOTIDE SEQUENCE</scope>
</reference>
<comment type="caution">
    <text evidence="4">The sequence shown here is derived from an EMBL/GenBank/DDBJ whole genome shotgun (WGS) entry which is preliminary data.</text>
</comment>
<feature type="region of interest" description="Disordered" evidence="1">
    <location>
        <begin position="1"/>
        <end position="29"/>
    </location>
</feature>
<dbReference type="EMBL" id="LAZR01000075">
    <property type="protein sequence ID" value="KKN94780.1"/>
    <property type="molecule type" value="Genomic_DNA"/>
</dbReference>
<evidence type="ECO:0000313" key="4">
    <source>
        <dbReference type="EMBL" id="KKN94780.1"/>
    </source>
</evidence>
<accession>A0A0F9UNY3</accession>
<dbReference type="InterPro" id="IPR021760">
    <property type="entry name" value="RepC_C"/>
</dbReference>
<dbReference type="AlphaFoldDB" id="A0A0F9UNY3"/>
<dbReference type="NCBIfam" id="NF040974">
    <property type="entry name" value="RepABC_RepC"/>
    <property type="match status" value="1"/>
</dbReference>
<feature type="domain" description="Plasmid replication protein C N-terminal" evidence="2">
    <location>
        <begin position="33"/>
        <end position="200"/>
    </location>
</feature>
<dbReference type="Pfam" id="PF11800">
    <property type="entry name" value="RP-C_C"/>
    <property type="match status" value="1"/>
</dbReference>
<proteinExistence type="predicted"/>
<gene>
    <name evidence="4" type="ORF">LCGC14_0183560</name>
</gene>
<sequence length="451" mass="49549">MEKSIDTPLGVTGAEQPQNSGLMSKIDRPSGWRKTTHHLLNAEHLAGMGEGSGVPKSRAFVAVKRVGAHIGLKAGDLLLLDTLGAFTQPQDWESGCRPIVWPSNALLMDHTGFSLSALKRHARRLADHGVISFRDSANGKRWGHRNAHGYISEAYGFDLSPLAARAVEFENLYAGLQAERALCQRLKRQITVARRMIRARLLDALADGLRGPWEQLVSMFDMLLAKLPRRPKGSGQLQQLLEAFDALQTDVETAYCEISKSADQDEDTVLEPTGIAPEMAPKEAENEPHILTTNKLNPVTCSQTVEANGITEYANTTAQNRLPVIPKESISAKQRSDQKLTLKTVMKTCPEFSTWAQTLGSKVTDWGDLHRVAGQLAPMIGVSKQTWHLAEDHLGKDMAACSFALIFEKHSKGEVTSPTGYLRGMLRKAAAGELHIDRSFYGRLSGLERVS</sequence>